<name>A0A8S5P9P6_9CAUD</name>
<organism evidence="2">
    <name type="scientific">Podoviridae sp. ctU7u6</name>
    <dbReference type="NCBI Taxonomy" id="2825252"/>
    <lineage>
        <taxon>Viruses</taxon>
        <taxon>Duplodnaviria</taxon>
        <taxon>Heunggongvirae</taxon>
        <taxon>Uroviricota</taxon>
        <taxon>Caudoviricetes</taxon>
    </lineage>
</organism>
<sequence length="61" mass="7252">MIREIIEYVVFFIWIFGFVMSYAFGDIPAILYIVISLIIMCRIHIRGLKKLFLLIIKSIKE</sequence>
<keyword evidence="1" id="KW-0812">Transmembrane</keyword>
<protein>
    <submittedName>
        <fullName evidence="2">Uncharacterized protein</fullName>
    </submittedName>
</protein>
<evidence type="ECO:0000256" key="1">
    <source>
        <dbReference type="SAM" id="Phobius"/>
    </source>
</evidence>
<dbReference type="EMBL" id="BK015359">
    <property type="protein sequence ID" value="DAE03113.1"/>
    <property type="molecule type" value="Genomic_DNA"/>
</dbReference>
<feature type="transmembrane region" description="Helical" evidence="1">
    <location>
        <begin position="29"/>
        <end position="45"/>
    </location>
</feature>
<accession>A0A8S5P9P6</accession>
<keyword evidence="1" id="KW-0472">Membrane</keyword>
<evidence type="ECO:0000313" key="2">
    <source>
        <dbReference type="EMBL" id="DAE03113.1"/>
    </source>
</evidence>
<reference evidence="2" key="1">
    <citation type="journal article" date="2021" name="Proc. Natl. Acad. Sci. U.S.A.">
        <title>A Catalog of Tens of Thousands of Viruses from Human Metagenomes Reveals Hidden Associations with Chronic Diseases.</title>
        <authorList>
            <person name="Tisza M.J."/>
            <person name="Buck C.B."/>
        </authorList>
    </citation>
    <scope>NUCLEOTIDE SEQUENCE</scope>
    <source>
        <strain evidence="2">CtU7u6</strain>
    </source>
</reference>
<proteinExistence type="predicted"/>
<keyword evidence="1" id="KW-1133">Transmembrane helix</keyword>
<feature type="transmembrane region" description="Helical" evidence="1">
    <location>
        <begin position="5"/>
        <end position="23"/>
    </location>
</feature>